<dbReference type="Gene3D" id="1.25.40.10">
    <property type="entry name" value="Tetratricopeptide repeat domain"/>
    <property type="match status" value="1"/>
</dbReference>
<keyword evidence="4" id="KW-1185">Reference proteome</keyword>
<dbReference type="InterPro" id="IPR011990">
    <property type="entry name" value="TPR-like_helical_dom_sf"/>
</dbReference>
<reference evidence="3 4" key="1">
    <citation type="submission" date="2018-06" db="EMBL/GenBank/DDBJ databases">
        <title>Genomic Encyclopedia of Archaeal and Bacterial Type Strains, Phase II (KMG-II): from individual species to whole genera.</title>
        <authorList>
            <person name="Goeker M."/>
        </authorList>
    </citation>
    <scope>NUCLEOTIDE SEQUENCE [LARGE SCALE GENOMIC DNA]</scope>
    <source>
        <strain evidence="3 4">DSM 29821</strain>
    </source>
</reference>
<feature type="domain" description="OmpA-like" evidence="2">
    <location>
        <begin position="613"/>
        <end position="737"/>
    </location>
</feature>
<accession>A0A327W4Z2</accession>
<dbReference type="PANTHER" id="PTHR30329">
    <property type="entry name" value="STATOR ELEMENT OF FLAGELLAR MOTOR COMPLEX"/>
    <property type="match status" value="1"/>
</dbReference>
<dbReference type="Pfam" id="PF00691">
    <property type="entry name" value="OmpA"/>
    <property type="match status" value="1"/>
</dbReference>
<dbReference type="GO" id="GO:0016020">
    <property type="term" value="C:membrane"/>
    <property type="evidence" value="ECO:0007669"/>
    <property type="project" value="UniProtKB-UniRule"/>
</dbReference>
<dbReference type="SUPFAM" id="SSF48452">
    <property type="entry name" value="TPR-like"/>
    <property type="match status" value="1"/>
</dbReference>
<gene>
    <name evidence="3" type="ORF">CLV59_103397</name>
</gene>
<dbReference type="CDD" id="cd07185">
    <property type="entry name" value="OmpA_C-like"/>
    <property type="match status" value="1"/>
</dbReference>
<dbReference type="Gene3D" id="3.30.1330.60">
    <property type="entry name" value="OmpA-like domain"/>
    <property type="match status" value="1"/>
</dbReference>
<evidence type="ECO:0000313" key="3">
    <source>
        <dbReference type="EMBL" id="RAJ83430.1"/>
    </source>
</evidence>
<dbReference type="PROSITE" id="PS51257">
    <property type="entry name" value="PROKAR_LIPOPROTEIN"/>
    <property type="match status" value="1"/>
</dbReference>
<dbReference type="Pfam" id="PF07676">
    <property type="entry name" value="PD40"/>
    <property type="match status" value="1"/>
</dbReference>
<protein>
    <submittedName>
        <fullName evidence="3">WD40 repeat protein</fullName>
    </submittedName>
</protein>
<dbReference type="InterPro" id="IPR006665">
    <property type="entry name" value="OmpA-like"/>
</dbReference>
<dbReference type="Gene3D" id="2.120.10.30">
    <property type="entry name" value="TolB, C-terminal domain"/>
    <property type="match status" value="1"/>
</dbReference>
<dbReference type="SUPFAM" id="SSF82171">
    <property type="entry name" value="DPP6 N-terminal domain-like"/>
    <property type="match status" value="1"/>
</dbReference>
<dbReference type="InterPro" id="IPR011659">
    <property type="entry name" value="WD40"/>
</dbReference>
<dbReference type="PROSITE" id="PS51123">
    <property type="entry name" value="OMPA_2"/>
    <property type="match status" value="1"/>
</dbReference>
<evidence type="ECO:0000259" key="2">
    <source>
        <dbReference type="PROSITE" id="PS51123"/>
    </source>
</evidence>
<dbReference type="OrthoDB" id="1488841at2"/>
<dbReference type="InterPro" id="IPR050330">
    <property type="entry name" value="Bact_OuterMem_StrucFunc"/>
</dbReference>
<dbReference type="EMBL" id="QLMA01000003">
    <property type="protein sequence ID" value="RAJ83430.1"/>
    <property type="molecule type" value="Genomic_DNA"/>
</dbReference>
<evidence type="ECO:0000313" key="4">
    <source>
        <dbReference type="Proteomes" id="UP000249819"/>
    </source>
</evidence>
<dbReference type="Proteomes" id="UP000249819">
    <property type="component" value="Unassembled WGS sequence"/>
</dbReference>
<sequence>MPTKPFRSLILIQGTVLILASCSVVKNSGSFGDMSKVNRAERLFKRQDYEHAISLCNSVINNGSSPEATRKAKLQLARVYYETRQFEKTISLYDEVLYKPEKDIQETDVTNYTDLLKRTGRVEKAKQIADNFSKTYADNTRFANIQRSLNNYYSFFDRKTAATMKIDSLQLNLPGYQYGLALFKDNVVFLCNDVKKKDAQSLYTNSKMYMISENGVQPFNTSLKGILQLGPASFYDGGQKVIFTSNQFSDVRNEKNSYINYSNNTQLLASTFQPEHNTWTRPVRVEIGKNSASYSILHPSVAPDGKRLYFASDMPGGFGGTDIYYADWDATEKRWKAPVNMGPKVNTNGNELYPYIAGEKLFFSSNGLEGYGGLDIYVINTKKPEEGVEHLPFPVNTQFDDLNPVLDENKWLLYFTSDRSGVHDNDHIYVLSLQNNPLKQVGISNPDAPAEDVKQSLTVIQTDERRQHTYTGDARYDNLISKDSSVKAIINEPVQKGQSRAEVKDQRVTVDYANSAANSTPEIISWEYQAGSPQAAAAAQLQQKARASENMQSEKTVNSQPATIAWQPNANAATKDNGNTVQEKKTVAVNDNASAWQQNNHGLDARMDSITRAANMLLRMPGVIYFDLNSSIPLDQEWGKLDTIFRRWKKYPKHMIVISGHTDIIGTEKYNLTLSKSRAVYIQECLKSKGVEADKIRINYYGSSKPVWVAGQQSLDNDRVEFIRQQGVNRRCEVKIL</sequence>
<proteinExistence type="predicted"/>
<dbReference type="AlphaFoldDB" id="A0A327W4Z2"/>
<evidence type="ECO:0000256" key="1">
    <source>
        <dbReference type="PROSITE-ProRule" id="PRU00473"/>
    </source>
</evidence>
<name>A0A327W4Z2_9BACT</name>
<dbReference type="InterPro" id="IPR036737">
    <property type="entry name" value="OmpA-like_sf"/>
</dbReference>
<dbReference type="InterPro" id="IPR011042">
    <property type="entry name" value="6-blade_b-propeller_TolB-like"/>
</dbReference>
<dbReference type="PANTHER" id="PTHR30329:SF21">
    <property type="entry name" value="LIPOPROTEIN YIAD-RELATED"/>
    <property type="match status" value="1"/>
</dbReference>
<keyword evidence="1" id="KW-0472">Membrane</keyword>
<organism evidence="3 4">
    <name type="scientific">Chitinophaga dinghuensis</name>
    <dbReference type="NCBI Taxonomy" id="1539050"/>
    <lineage>
        <taxon>Bacteria</taxon>
        <taxon>Pseudomonadati</taxon>
        <taxon>Bacteroidota</taxon>
        <taxon>Chitinophagia</taxon>
        <taxon>Chitinophagales</taxon>
        <taxon>Chitinophagaceae</taxon>
        <taxon>Chitinophaga</taxon>
    </lineage>
</organism>
<comment type="caution">
    <text evidence="3">The sequence shown here is derived from an EMBL/GenBank/DDBJ whole genome shotgun (WGS) entry which is preliminary data.</text>
</comment>
<dbReference type="SUPFAM" id="SSF103088">
    <property type="entry name" value="OmpA-like"/>
    <property type="match status" value="1"/>
</dbReference>